<dbReference type="Gene3D" id="1.20.120.20">
    <property type="entry name" value="Apolipoprotein"/>
    <property type="match status" value="1"/>
</dbReference>
<name>A0ABW0MWS7_9ACTN</name>
<dbReference type="RefSeq" id="WP_345176470.1">
    <property type="nucleotide sequence ID" value="NZ_BAABFQ010000006.1"/>
</dbReference>
<organism evidence="2 3">
    <name type="scientific">Nocardioides caricicola</name>
    <dbReference type="NCBI Taxonomy" id="634770"/>
    <lineage>
        <taxon>Bacteria</taxon>
        <taxon>Bacillati</taxon>
        <taxon>Actinomycetota</taxon>
        <taxon>Actinomycetes</taxon>
        <taxon>Propionibacteriales</taxon>
        <taxon>Nocardioidaceae</taxon>
        <taxon>Nocardioides</taxon>
    </lineage>
</organism>
<evidence type="ECO:0000313" key="3">
    <source>
        <dbReference type="Proteomes" id="UP001595956"/>
    </source>
</evidence>
<proteinExistence type="predicted"/>
<protein>
    <submittedName>
        <fullName evidence="2">Uncharacterized protein</fullName>
    </submittedName>
</protein>
<comment type="caution">
    <text evidence="2">The sequence shown here is derived from an EMBL/GenBank/DDBJ whole genome shotgun (WGS) entry which is preliminary data.</text>
</comment>
<evidence type="ECO:0000313" key="2">
    <source>
        <dbReference type="EMBL" id="MFC5492355.1"/>
    </source>
</evidence>
<gene>
    <name evidence="2" type="ORF">ACFPKY_04555</name>
</gene>
<dbReference type="EMBL" id="JBHSMD010000001">
    <property type="protein sequence ID" value="MFC5492355.1"/>
    <property type="molecule type" value="Genomic_DNA"/>
</dbReference>
<feature type="region of interest" description="Disordered" evidence="1">
    <location>
        <begin position="128"/>
        <end position="190"/>
    </location>
</feature>
<evidence type="ECO:0000256" key="1">
    <source>
        <dbReference type="SAM" id="MobiDB-lite"/>
    </source>
</evidence>
<sequence length="190" mass="19350">MGLRKNKSLLDQASDTVTQYVDQVKPQLETAVASAKDKAGPALADAKAKAGPAIADARAKAAPVIATGAALAAEKVAEAANKAAQAADDVAAKAEQAATPTKKKHRFRKLLLVTGVAAGAAFVANKLRSGSESQNWQSSYTPTPAPPARPVTPNDEGGATPTEAIADQAEAPHPATTPDNPADVVDLDKK</sequence>
<reference evidence="3" key="1">
    <citation type="journal article" date="2019" name="Int. J. Syst. Evol. Microbiol.">
        <title>The Global Catalogue of Microorganisms (GCM) 10K type strain sequencing project: providing services to taxonomists for standard genome sequencing and annotation.</title>
        <authorList>
            <consortium name="The Broad Institute Genomics Platform"/>
            <consortium name="The Broad Institute Genome Sequencing Center for Infectious Disease"/>
            <person name="Wu L."/>
            <person name="Ma J."/>
        </authorList>
    </citation>
    <scope>NUCLEOTIDE SEQUENCE [LARGE SCALE GENOMIC DNA]</scope>
    <source>
        <strain evidence="3">KACC 13778</strain>
    </source>
</reference>
<feature type="compositionally biased region" description="Polar residues" evidence="1">
    <location>
        <begin position="128"/>
        <end position="140"/>
    </location>
</feature>
<dbReference type="SUPFAM" id="SSF58113">
    <property type="entry name" value="Apolipoprotein A-I"/>
    <property type="match status" value="1"/>
</dbReference>
<keyword evidence="3" id="KW-1185">Reference proteome</keyword>
<accession>A0ABW0MWS7</accession>
<dbReference type="Proteomes" id="UP001595956">
    <property type="component" value="Unassembled WGS sequence"/>
</dbReference>